<organism evidence="1 2">
    <name type="scientific">Euphydryas editha</name>
    <name type="common">Edith's checkerspot</name>
    <dbReference type="NCBI Taxonomy" id="104508"/>
    <lineage>
        <taxon>Eukaryota</taxon>
        <taxon>Metazoa</taxon>
        <taxon>Ecdysozoa</taxon>
        <taxon>Arthropoda</taxon>
        <taxon>Hexapoda</taxon>
        <taxon>Insecta</taxon>
        <taxon>Pterygota</taxon>
        <taxon>Neoptera</taxon>
        <taxon>Endopterygota</taxon>
        <taxon>Lepidoptera</taxon>
        <taxon>Glossata</taxon>
        <taxon>Ditrysia</taxon>
        <taxon>Papilionoidea</taxon>
        <taxon>Nymphalidae</taxon>
        <taxon>Nymphalinae</taxon>
        <taxon>Euphydryas</taxon>
    </lineage>
</organism>
<dbReference type="AlphaFoldDB" id="A0AAU9UH22"/>
<proteinExistence type="predicted"/>
<sequence length="80" mass="9479">MYRQAQRWTTVYELDIRREWRIRFDGSESLLTILRKTTAPIISDKDCIRTTDAHTPQITKQLFYATILDVKKFNAGTSQR</sequence>
<keyword evidence="2" id="KW-1185">Reference proteome</keyword>
<accession>A0AAU9UH22</accession>
<protein>
    <submittedName>
        <fullName evidence="1">Uncharacterized protein</fullName>
    </submittedName>
</protein>
<evidence type="ECO:0000313" key="2">
    <source>
        <dbReference type="Proteomes" id="UP001153954"/>
    </source>
</evidence>
<comment type="caution">
    <text evidence="1">The sequence shown here is derived from an EMBL/GenBank/DDBJ whole genome shotgun (WGS) entry which is preliminary data.</text>
</comment>
<reference evidence="1" key="1">
    <citation type="submission" date="2022-03" db="EMBL/GenBank/DDBJ databases">
        <authorList>
            <person name="Tunstrom K."/>
        </authorList>
    </citation>
    <scope>NUCLEOTIDE SEQUENCE</scope>
</reference>
<evidence type="ECO:0000313" key="1">
    <source>
        <dbReference type="EMBL" id="CAH2098468.1"/>
    </source>
</evidence>
<name>A0AAU9UH22_EUPED</name>
<gene>
    <name evidence="1" type="ORF">EEDITHA_LOCUS13578</name>
</gene>
<dbReference type="EMBL" id="CAKOGL010000019">
    <property type="protein sequence ID" value="CAH2098468.1"/>
    <property type="molecule type" value="Genomic_DNA"/>
</dbReference>
<dbReference type="Proteomes" id="UP001153954">
    <property type="component" value="Unassembled WGS sequence"/>
</dbReference>